<protein>
    <submittedName>
        <fullName evidence="2">Uncharacterized protein</fullName>
    </submittedName>
</protein>
<keyword evidence="1" id="KW-0472">Membrane</keyword>
<feature type="transmembrane region" description="Helical" evidence="1">
    <location>
        <begin position="285"/>
        <end position="306"/>
    </location>
</feature>
<dbReference type="HOGENOM" id="CLU_725734_0_0_1"/>
<feature type="transmembrane region" description="Helical" evidence="1">
    <location>
        <begin position="214"/>
        <end position="234"/>
    </location>
</feature>
<feature type="transmembrane region" description="Helical" evidence="1">
    <location>
        <begin position="135"/>
        <end position="158"/>
    </location>
</feature>
<feature type="transmembrane region" description="Helical" evidence="1">
    <location>
        <begin position="97"/>
        <end position="123"/>
    </location>
</feature>
<dbReference type="Proteomes" id="UP000053593">
    <property type="component" value="Unassembled WGS sequence"/>
</dbReference>
<gene>
    <name evidence="2" type="ORF">GYMLUDRAFT_247208</name>
</gene>
<feature type="transmembrane region" description="Helical" evidence="1">
    <location>
        <begin position="178"/>
        <end position="202"/>
    </location>
</feature>
<evidence type="ECO:0000313" key="3">
    <source>
        <dbReference type="Proteomes" id="UP000053593"/>
    </source>
</evidence>
<reference evidence="2 3" key="1">
    <citation type="submission" date="2014-04" db="EMBL/GenBank/DDBJ databases">
        <title>Evolutionary Origins and Diversification of the Mycorrhizal Mutualists.</title>
        <authorList>
            <consortium name="DOE Joint Genome Institute"/>
            <consortium name="Mycorrhizal Genomics Consortium"/>
            <person name="Kohler A."/>
            <person name="Kuo A."/>
            <person name="Nagy L.G."/>
            <person name="Floudas D."/>
            <person name="Copeland A."/>
            <person name="Barry K.W."/>
            <person name="Cichocki N."/>
            <person name="Veneault-Fourrey C."/>
            <person name="LaButti K."/>
            <person name="Lindquist E.A."/>
            <person name="Lipzen A."/>
            <person name="Lundell T."/>
            <person name="Morin E."/>
            <person name="Murat C."/>
            <person name="Riley R."/>
            <person name="Ohm R."/>
            <person name="Sun H."/>
            <person name="Tunlid A."/>
            <person name="Henrissat B."/>
            <person name="Grigoriev I.V."/>
            <person name="Hibbett D.S."/>
            <person name="Martin F."/>
        </authorList>
    </citation>
    <scope>NUCLEOTIDE SEQUENCE [LARGE SCALE GENOMIC DNA]</scope>
    <source>
        <strain evidence="2 3">FD-317 M1</strain>
    </source>
</reference>
<dbReference type="AlphaFoldDB" id="A0A0D0B239"/>
<accession>A0A0D0B239</accession>
<dbReference type="OrthoDB" id="2912856at2759"/>
<organism evidence="2 3">
    <name type="scientific">Collybiopsis luxurians FD-317 M1</name>
    <dbReference type="NCBI Taxonomy" id="944289"/>
    <lineage>
        <taxon>Eukaryota</taxon>
        <taxon>Fungi</taxon>
        <taxon>Dikarya</taxon>
        <taxon>Basidiomycota</taxon>
        <taxon>Agaricomycotina</taxon>
        <taxon>Agaricomycetes</taxon>
        <taxon>Agaricomycetidae</taxon>
        <taxon>Agaricales</taxon>
        <taxon>Marasmiineae</taxon>
        <taxon>Omphalotaceae</taxon>
        <taxon>Collybiopsis</taxon>
        <taxon>Collybiopsis luxurians</taxon>
    </lineage>
</organism>
<evidence type="ECO:0000256" key="1">
    <source>
        <dbReference type="SAM" id="Phobius"/>
    </source>
</evidence>
<proteinExistence type="predicted"/>
<feature type="transmembrane region" description="Helical" evidence="1">
    <location>
        <begin position="48"/>
        <end position="77"/>
    </location>
</feature>
<name>A0A0D0B239_9AGAR</name>
<keyword evidence="3" id="KW-1185">Reference proteome</keyword>
<keyword evidence="1" id="KW-0812">Transmembrane</keyword>
<feature type="transmembrane region" description="Helical" evidence="1">
    <location>
        <begin position="254"/>
        <end position="273"/>
    </location>
</feature>
<feature type="transmembrane region" description="Helical" evidence="1">
    <location>
        <begin position="12"/>
        <end position="36"/>
    </location>
</feature>
<keyword evidence="1" id="KW-1133">Transmembrane helix</keyword>
<dbReference type="EMBL" id="KN834792">
    <property type="protein sequence ID" value="KIK57250.1"/>
    <property type="molecule type" value="Genomic_DNA"/>
</dbReference>
<evidence type="ECO:0000313" key="2">
    <source>
        <dbReference type="EMBL" id="KIK57250.1"/>
    </source>
</evidence>
<sequence length="413" mass="45459">MALKYDFVINPFIVIFISVLLYGVHLTLFINAIYLLTRKQRVQAHRYFHIVTLVALFLFATAAIIVDIIGSAGAIIVTFELFDGTITTVEQSNGSILLLNILEEVILLMYSLANIVADAILLFRLYAVWGRRRSVLVVPVIVVILNNILAIIDTAIRLRVNVMVDGPEKNQSMSDSDMFWAENATVMTFTFMIVNLVVNTLVTGLIGESPNILGSLHFIHILLAFLEAGRIWWISRNINALYGRKGSQRKYARVVAIILESGVLYPVSILVALVITQRIPTSPNLFAILAEVVAIAPTLIIVRVAMGVDINEEQGVVYNTGIARIDTERVEGRGKDAQGILSTLMFATGENDTQFTSVVNLSTAHGSCDTSTNEDNRAIKTYHTARSRMSSAPPVRVTSRFLTLPGQAPLPSS</sequence>